<evidence type="ECO:0000313" key="3">
    <source>
        <dbReference type="RefSeq" id="XP_013792768.1"/>
    </source>
</evidence>
<evidence type="ECO:0000256" key="1">
    <source>
        <dbReference type="SAM" id="MobiDB-lite"/>
    </source>
</evidence>
<evidence type="ECO:0000313" key="2">
    <source>
        <dbReference type="Proteomes" id="UP000694941"/>
    </source>
</evidence>
<feature type="region of interest" description="Disordered" evidence="1">
    <location>
        <begin position="128"/>
        <end position="178"/>
    </location>
</feature>
<organism evidence="2 3">
    <name type="scientific">Limulus polyphemus</name>
    <name type="common">Atlantic horseshoe crab</name>
    <dbReference type="NCBI Taxonomy" id="6850"/>
    <lineage>
        <taxon>Eukaryota</taxon>
        <taxon>Metazoa</taxon>
        <taxon>Ecdysozoa</taxon>
        <taxon>Arthropoda</taxon>
        <taxon>Chelicerata</taxon>
        <taxon>Merostomata</taxon>
        <taxon>Xiphosura</taxon>
        <taxon>Limulidae</taxon>
        <taxon>Limulus</taxon>
    </lineage>
</organism>
<feature type="compositionally biased region" description="Acidic residues" evidence="1">
    <location>
        <begin position="89"/>
        <end position="98"/>
    </location>
</feature>
<dbReference type="RefSeq" id="XP_013792768.1">
    <property type="nucleotide sequence ID" value="XM_013937314.1"/>
</dbReference>
<keyword evidence="2" id="KW-1185">Reference proteome</keyword>
<feature type="compositionally biased region" description="Polar residues" evidence="1">
    <location>
        <begin position="133"/>
        <end position="149"/>
    </location>
</feature>
<feature type="compositionally biased region" description="Polar residues" evidence="1">
    <location>
        <begin position="157"/>
        <end position="166"/>
    </location>
</feature>
<gene>
    <name evidence="3" type="primary">LOC106476679</name>
</gene>
<dbReference type="GeneID" id="106476679"/>
<feature type="non-terminal residue" evidence="3">
    <location>
        <position position="1"/>
    </location>
</feature>
<feature type="region of interest" description="Disordered" evidence="1">
    <location>
        <begin position="1"/>
        <end position="106"/>
    </location>
</feature>
<proteinExistence type="predicted"/>
<feature type="region of interest" description="Disordered" evidence="1">
    <location>
        <begin position="350"/>
        <end position="374"/>
    </location>
</feature>
<accession>A0ABM1C1W0</accession>
<feature type="compositionally biased region" description="Basic and acidic residues" evidence="1">
    <location>
        <begin position="232"/>
        <end position="261"/>
    </location>
</feature>
<reference evidence="3" key="1">
    <citation type="submission" date="2025-08" db="UniProtKB">
        <authorList>
            <consortium name="RefSeq"/>
        </authorList>
    </citation>
    <scope>IDENTIFICATION</scope>
    <source>
        <tissue evidence="3">Muscle</tissue>
    </source>
</reference>
<feature type="region of interest" description="Disordered" evidence="1">
    <location>
        <begin position="232"/>
        <end position="279"/>
    </location>
</feature>
<sequence>VSKEMADFDQPGYPIESEEFDSILLAEIDMAPCSMEPPKEKPPPPPVESELSDDDVKEEPAVKLRGDTSKNVKKELLKRRSDFLGINLPDDDESEPDEQVIQPPPAIEELLVSERELQRQQRLQLQSDLLLKNQGSEETESLLSIQRSKSQTELDTRNLPQHQRQYSYPDDQSLEEDEEIARKEREIIENLEREERNQQEIDRDEQELSIADQPICVMEEDERIRRLQEERRRMSEERTRREEQRIRLEEESQFSDKKECSRQAMFEDDSKSVNPTDDPVFQSEHSYQFVQPQWKGDLRTTVPSNVSSTTTYQKIWSQRDNREPSVRDNYVSHSPTEDNVWARGEMIRASRKPQGLDHQPFGETLNVNGRETVT</sequence>
<feature type="non-terminal residue" evidence="3">
    <location>
        <position position="374"/>
    </location>
</feature>
<feature type="compositionally biased region" description="Polar residues" evidence="1">
    <location>
        <begin position="365"/>
        <end position="374"/>
    </location>
</feature>
<dbReference type="Proteomes" id="UP000694941">
    <property type="component" value="Unplaced"/>
</dbReference>
<feature type="compositionally biased region" description="Basic and acidic residues" evidence="1">
    <location>
        <begin position="58"/>
        <end position="82"/>
    </location>
</feature>
<name>A0ABM1C1W0_LIMPO</name>
<protein>
    <submittedName>
        <fullName evidence="3">Uncharacterized protein KIAA1211 homolog</fullName>
    </submittedName>
</protein>